<reference evidence="2" key="1">
    <citation type="submission" date="2018-12" db="EMBL/GenBank/DDBJ databases">
        <title>Tengunoibacter tsumagoiensis gen. nov., sp. nov., Dictyobacter kobayashii sp. nov., D. alpinus sp. nov., and D. joshuensis sp. nov. and description of Dictyobacteraceae fam. nov. within the order Ktedonobacterales isolated from Tengu-no-mugimeshi.</title>
        <authorList>
            <person name="Wang C.M."/>
            <person name="Zheng Y."/>
            <person name="Sakai Y."/>
            <person name="Toyoda A."/>
            <person name="Minakuchi Y."/>
            <person name="Abe K."/>
            <person name="Yokota A."/>
            <person name="Yabe S."/>
        </authorList>
    </citation>
    <scope>NUCLEOTIDE SEQUENCE [LARGE SCALE GENOMIC DNA]</scope>
    <source>
        <strain evidence="2">S-27</strain>
    </source>
</reference>
<keyword evidence="2" id="KW-1185">Reference proteome</keyword>
<protein>
    <submittedName>
        <fullName evidence="1">Uncharacterized protein</fullName>
    </submittedName>
</protein>
<dbReference type="Proteomes" id="UP000287224">
    <property type="component" value="Unassembled WGS sequence"/>
</dbReference>
<dbReference type="EMBL" id="BIFQ01000001">
    <property type="protein sequence ID" value="GCE04593.1"/>
    <property type="molecule type" value="Genomic_DNA"/>
</dbReference>
<proteinExistence type="predicted"/>
<sequence length="59" mass="6427">MTCGNAVTTTVWSRAVRKTALQTANRANGATYRLLVTDCFLAFLLSMRAAVITYDDAVL</sequence>
<gene>
    <name evidence="1" type="ORF">KDAU_19220</name>
</gene>
<name>A0A401ZCP2_9CHLR</name>
<comment type="caution">
    <text evidence="1">The sequence shown here is derived from an EMBL/GenBank/DDBJ whole genome shotgun (WGS) entry which is preliminary data.</text>
</comment>
<accession>A0A401ZCP2</accession>
<organism evidence="1 2">
    <name type="scientific">Dictyobacter aurantiacus</name>
    <dbReference type="NCBI Taxonomy" id="1936993"/>
    <lineage>
        <taxon>Bacteria</taxon>
        <taxon>Bacillati</taxon>
        <taxon>Chloroflexota</taxon>
        <taxon>Ktedonobacteria</taxon>
        <taxon>Ktedonobacterales</taxon>
        <taxon>Dictyobacteraceae</taxon>
        <taxon>Dictyobacter</taxon>
    </lineage>
</organism>
<dbReference type="AlphaFoldDB" id="A0A401ZCP2"/>
<evidence type="ECO:0000313" key="2">
    <source>
        <dbReference type="Proteomes" id="UP000287224"/>
    </source>
</evidence>
<evidence type="ECO:0000313" key="1">
    <source>
        <dbReference type="EMBL" id="GCE04593.1"/>
    </source>
</evidence>